<proteinExistence type="predicted"/>
<evidence type="ECO:0000313" key="1">
    <source>
        <dbReference type="EMBL" id="KAL3319007.1"/>
    </source>
</evidence>
<dbReference type="EMBL" id="JBJKFK010000180">
    <property type="protein sequence ID" value="KAL3319007.1"/>
    <property type="molecule type" value="Genomic_DNA"/>
</dbReference>
<gene>
    <name evidence="1" type="ORF">Ciccas_002330</name>
</gene>
<keyword evidence="2" id="KW-1185">Reference proteome</keyword>
<accession>A0ABD2QHJ9</accession>
<organism evidence="1 2">
    <name type="scientific">Cichlidogyrus casuarinus</name>
    <dbReference type="NCBI Taxonomy" id="1844966"/>
    <lineage>
        <taxon>Eukaryota</taxon>
        <taxon>Metazoa</taxon>
        <taxon>Spiralia</taxon>
        <taxon>Lophotrochozoa</taxon>
        <taxon>Platyhelminthes</taxon>
        <taxon>Monogenea</taxon>
        <taxon>Monopisthocotylea</taxon>
        <taxon>Dactylogyridea</taxon>
        <taxon>Ancyrocephalidae</taxon>
        <taxon>Cichlidogyrus</taxon>
    </lineage>
</organism>
<dbReference type="AlphaFoldDB" id="A0ABD2QHJ9"/>
<reference evidence="1 2" key="1">
    <citation type="submission" date="2024-11" db="EMBL/GenBank/DDBJ databases">
        <title>Adaptive evolution of stress response genes in parasites aligns with host niche diversity.</title>
        <authorList>
            <person name="Hahn C."/>
            <person name="Resl P."/>
        </authorList>
    </citation>
    <scope>NUCLEOTIDE SEQUENCE [LARGE SCALE GENOMIC DNA]</scope>
    <source>
        <strain evidence="1">EGGRZ-B1_66</strain>
        <tissue evidence="1">Body</tissue>
    </source>
</reference>
<comment type="caution">
    <text evidence="1">The sequence shown here is derived from an EMBL/GenBank/DDBJ whole genome shotgun (WGS) entry which is preliminary data.</text>
</comment>
<sequence length="86" mass="9108">MRRHLSSPVTKSAFHLVSLTRKNEHTSVLLTLFALPLQGDTIVGVGGSSPATKQALDGTGQRAMPEGQLCLATALTSLHQQVETIS</sequence>
<protein>
    <submittedName>
        <fullName evidence="1">Uncharacterized protein</fullName>
    </submittedName>
</protein>
<dbReference type="Proteomes" id="UP001626550">
    <property type="component" value="Unassembled WGS sequence"/>
</dbReference>
<evidence type="ECO:0000313" key="2">
    <source>
        <dbReference type="Proteomes" id="UP001626550"/>
    </source>
</evidence>
<name>A0ABD2QHJ9_9PLAT</name>